<dbReference type="InterPro" id="IPR033549">
    <property type="entry name" value="NFAM1"/>
</dbReference>
<organism evidence="3 4">
    <name type="scientific">Corvus moneduloides</name>
    <name type="common">New Caledonian crow</name>
    <dbReference type="NCBI Taxonomy" id="1196302"/>
    <lineage>
        <taxon>Eukaryota</taxon>
        <taxon>Metazoa</taxon>
        <taxon>Chordata</taxon>
        <taxon>Craniata</taxon>
        <taxon>Vertebrata</taxon>
        <taxon>Euteleostomi</taxon>
        <taxon>Archelosauria</taxon>
        <taxon>Archosauria</taxon>
        <taxon>Dinosauria</taxon>
        <taxon>Saurischia</taxon>
        <taxon>Theropoda</taxon>
        <taxon>Coelurosauria</taxon>
        <taxon>Aves</taxon>
        <taxon>Neognathae</taxon>
        <taxon>Neoaves</taxon>
        <taxon>Telluraves</taxon>
        <taxon>Australaves</taxon>
        <taxon>Passeriformes</taxon>
        <taxon>Corvoidea</taxon>
        <taxon>Corvidae</taxon>
        <taxon>Corvus</taxon>
    </lineage>
</organism>
<name>A0A8C3DX63_CORMO</name>
<dbReference type="Pfam" id="PF25830">
    <property type="entry name" value="Ig_NFAM1"/>
    <property type="match status" value="1"/>
</dbReference>
<gene>
    <name evidence="3" type="primary">NFAM1</name>
</gene>
<dbReference type="RefSeq" id="XP_031962448.1">
    <property type="nucleotide sequence ID" value="XM_032106557.1"/>
</dbReference>
<dbReference type="InterPro" id="IPR007110">
    <property type="entry name" value="Ig-like_dom"/>
</dbReference>
<dbReference type="OrthoDB" id="9898104at2759"/>
<dbReference type="RefSeq" id="XP_031962445.1">
    <property type="nucleotide sequence ID" value="XM_032106554.1"/>
</dbReference>
<dbReference type="GO" id="GO:0050853">
    <property type="term" value="P:B cell receptor signaling pathway"/>
    <property type="evidence" value="ECO:0007669"/>
    <property type="project" value="TreeGrafter"/>
</dbReference>
<dbReference type="InterPro" id="IPR057883">
    <property type="entry name" value="Ig_NFAM1"/>
</dbReference>
<protein>
    <submittedName>
        <fullName evidence="3">NFAT activating protein with ITAM motif 1</fullName>
    </submittedName>
</protein>
<feature type="region of interest" description="Disordered" evidence="1">
    <location>
        <begin position="322"/>
        <end position="360"/>
    </location>
</feature>
<dbReference type="GO" id="GO:0004888">
    <property type="term" value="F:transmembrane signaling receptor activity"/>
    <property type="evidence" value="ECO:0007669"/>
    <property type="project" value="InterPro"/>
</dbReference>
<dbReference type="RefSeq" id="XP_031962449.1">
    <property type="nucleotide sequence ID" value="XM_032106558.1"/>
</dbReference>
<keyword evidence="2" id="KW-0812">Transmembrane</keyword>
<dbReference type="Ensembl" id="ENSCMUT00000013464.2">
    <property type="protein sequence ID" value="ENSCMUP00000012525.1"/>
    <property type="gene ID" value="ENSCMUG00000007893.2"/>
</dbReference>
<evidence type="ECO:0000313" key="3">
    <source>
        <dbReference type="Ensembl" id="ENSCMUP00000012525.1"/>
    </source>
</evidence>
<dbReference type="GeneID" id="116442905"/>
<reference evidence="3" key="3">
    <citation type="submission" date="2025-09" db="UniProtKB">
        <authorList>
            <consortium name="Ensembl"/>
        </authorList>
    </citation>
    <scope>IDENTIFICATION</scope>
</reference>
<dbReference type="GO" id="GO:0045121">
    <property type="term" value="C:membrane raft"/>
    <property type="evidence" value="ECO:0007669"/>
    <property type="project" value="TreeGrafter"/>
</dbReference>
<dbReference type="GO" id="GO:0050861">
    <property type="term" value="P:positive regulation of B cell receptor signaling pathway"/>
    <property type="evidence" value="ECO:0007669"/>
    <property type="project" value="InterPro"/>
</dbReference>
<dbReference type="RefSeq" id="XP_031962447.1">
    <property type="nucleotide sequence ID" value="XM_032106556.1"/>
</dbReference>
<evidence type="ECO:0000256" key="2">
    <source>
        <dbReference type="SAM" id="Phobius"/>
    </source>
</evidence>
<keyword evidence="2" id="KW-0472">Membrane</keyword>
<proteinExistence type="predicted"/>
<reference evidence="3" key="2">
    <citation type="submission" date="2025-08" db="UniProtKB">
        <authorList>
            <consortium name="Ensembl"/>
        </authorList>
    </citation>
    <scope>IDENTIFICATION</scope>
</reference>
<accession>A0A8C3DX63</accession>
<sequence>MHAIFYSHQEAKLCVLKCLRSNLWTPTGRSNTIIAIQRNQPWCGEEPDQKAEELGSARNCLPNAVCVHPACPFANRRGSTSCLGVKIPDKPPSPLLGSLCLVAFLQPLTPIMAPNLKVIFLFLWLLQCGGGNVNVQQKPPIQVALLKEGISIPCKVIFPYMPKYTKFSIFYYWINSLDQKTSIYSRQENVAIPSGEENKTAALSYDYRIMPLENTSSTGTYYCEVVWNDIQKTGKGVFVLARDTGYINTSYGWEILVTLTVLLAVLSITATALLLWKRKVLCPRRNQSNILRQKVETQLPSASPPSPPPVYDSLDVQQVDVYSSLENDTNNPSHRKNPPGKIPKKQETLEESSDTLYENI</sequence>
<dbReference type="PANTHER" id="PTHR35680">
    <property type="entry name" value="NFAT ACTIVATION MOLECULE 1"/>
    <property type="match status" value="1"/>
</dbReference>
<dbReference type="PROSITE" id="PS50835">
    <property type="entry name" value="IG_LIKE"/>
    <property type="match status" value="1"/>
</dbReference>
<dbReference type="RefSeq" id="XP_031962451.1">
    <property type="nucleotide sequence ID" value="XM_032106560.1"/>
</dbReference>
<evidence type="ECO:0000313" key="4">
    <source>
        <dbReference type="Proteomes" id="UP000694553"/>
    </source>
</evidence>
<keyword evidence="4" id="KW-1185">Reference proteome</keyword>
<dbReference type="Proteomes" id="UP000694553">
    <property type="component" value="Unassembled WGS sequence"/>
</dbReference>
<keyword evidence="2" id="KW-1133">Transmembrane helix</keyword>
<feature type="compositionally biased region" description="Polar residues" evidence="1">
    <location>
        <begin position="322"/>
        <end position="332"/>
    </location>
</feature>
<dbReference type="PANTHER" id="PTHR35680:SF1">
    <property type="entry name" value="NFAT ACTIVATION MOLECULE 1"/>
    <property type="match status" value="1"/>
</dbReference>
<feature type="transmembrane region" description="Helical" evidence="2">
    <location>
        <begin position="251"/>
        <end position="276"/>
    </location>
</feature>
<dbReference type="OMA" id="FKDDGEF"/>
<reference evidence="4" key="1">
    <citation type="submission" date="2019-10" db="EMBL/GenBank/DDBJ databases">
        <title>Corvus moneduloides (New Caledonian crow) genome, bCorMon1, primary haplotype.</title>
        <authorList>
            <person name="Rutz C."/>
            <person name="Fungtammasan C."/>
            <person name="Mountcastle J."/>
            <person name="Formenti G."/>
            <person name="Chow W."/>
            <person name="Howe K."/>
            <person name="Steele M.P."/>
            <person name="Fernandes J."/>
            <person name="Gilbert M.T.P."/>
            <person name="Fedrigo O."/>
            <person name="Jarvis E.D."/>
            <person name="Gemmell N."/>
        </authorList>
    </citation>
    <scope>NUCLEOTIDE SEQUENCE [LARGE SCALE GENOMIC DNA]</scope>
</reference>
<dbReference type="GO" id="GO:0001819">
    <property type="term" value="P:positive regulation of cytokine production"/>
    <property type="evidence" value="ECO:0007669"/>
    <property type="project" value="InterPro"/>
</dbReference>
<dbReference type="GO" id="GO:0045577">
    <property type="term" value="P:regulation of B cell differentiation"/>
    <property type="evidence" value="ECO:0007669"/>
    <property type="project" value="InterPro"/>
</dbReference>
<dbReference type="RefSeq" id="XP_031962446.1">
    <property type="nucleotide sequence ID" value="XM_032106555.1"/>
</dbReference>
<dbReference type="CTD" id="150372"/>
<evidence type="ECO:0000256" key="1">
    <source>
        <dbReference type="SAM" id="MobiDB-lite"/>
    </source>
</evidence>
<dbReference type="AlphaFoldDB" id="A0A8C3DX63"/>
<dbReference type="RefSeq" id="XP_031962450.1">
    <property type="nucleotide sequence ID" value="XM_032106559.1"/>
</dbReference>